<evidence type="ECO:0000256" key="2">
    <source>
        <dbReference type="ARBA" id="ARBA00022737"/>
    </source>
</evidence>
<evidence type="ECO:0000259" key="5">
    <source>
        <dbReference type="PROSITE" id="PS50181"/>
    </source>
</evidence>
<dbReference type="Pfam" id="PF12937">
    <property type="entry name" value="F-box-like"/>
    <property type="match status" value="1"/>
</dbReference>
<dbReference type="SUPFAM" id="SSF50978">
    <property type="entry name" value="WD40 repeat-like"/>
    <property type="match status" value="1"/>
</dbReference>
<organism evidence="6 7">
    <name type="scientific">Kwoniella newhampshirensis</name>
    <dbReference type="NCBI Taxonomy" id="1651941"/>
    <lineage>
        <taxon>Eukaryota</taxon>
        <taxon>Fungi</taxon>
        <taxon>Dikarya</taxon>
        <taxon>Basidiomycota</taxon>
        <taxon>Agaricomycotina</taxon>
        <taxon>Tremellomycetes</taxon>
        <taxon>Tremellales</taxon>
        <taxon>Cryptococcaceae</taxon>
        <taxon>Kwoniella</taxon>
    </lineage>
</organism>
<feature type="repeat" description="WD" evidence="3">
    <location>
        <begin position="480"/>
        <end position="519"/>
    </location>
</feature>
<feature type="domain" description="F-box" evidence="5">
    <location>
        <begin position="300"/>
        <end position="347"/>
    </location>
</feature>
<dbReference type="SUPFAM" id="SSF81383">
    <property type="entry name" value="F-box domain"/>
    <property type="match status" value="1"/>
</dbReference>
<feature type="repeat" description="WD" evidence="3">
    <location>
        <begin position="544"/>
        <end position="565"/>
    </location>
</feature>
<dbReference type="InterPro" id="IPR036047">
    <property type="entry name" value="F-box-like_dom_sf"/>
</dbReference>
<dbReference type="SMART" id="SM00256">
    <property type="entry name" value="FBOX"/>
    <property type="match status" value="1"/>
</dbReference>
<name>A0AAW0YXP7_9TREE</name>
<dbReference type="InterPro" id="IPR019775">
    <property type="entry name" value="WD40_repeat_CS"/>
</dbReference>
<evidence type="ECO:0000256" key="3">
    <source>
        <dbReference type="PROSITE-ProRule" id="PRU00221"/>
    </source>
</evidence>
<feature type="region of interest" description="Disordered" evidence="4">
    <location>
        <begin position="1"/>
        <end position="25"/>
    </location>
</feature>
<dbReference type="PROSITE" id="PS50082">
    <property type="entry name" value="WD_REPEATS_2"/>
    <property type="match status" value="6"/>
</dbReference>
<dbReference type="InterPro" id="IPR015943">
    <property type="entry name" value="WD40/YVTN_repeat-like_dom_sf"/>
</dbReference>
<feature type="compositionally biased region" description="Polar residues" evidence="4">
    <location>
        <begin position="184"/>
        <end position="196"/>
    </location>
</feature>
<dbReference type="Gene3D" id="2.130.10.10">
    <property type="entry name" value="YVTN repeat-like/Quinoprotein amine dehydrogenase"/>
    <property type="match status" value="1"/>
</dbReference>
<feature type="region of interest" description="Disordered" evidence="4">
    <location>
        <begin position="151"/>
        <end position="244"/>
    </location>
</feature>
<dbReference type="PANTHER" id="PTHR19849:SF1">
    <property type="entry name" value="F-BOX_WD REPEAT-CONTAINING PROTEIN 7"/>
    <property type="match status" value="1"/>
</dbReference>
<reference evidence="6 7" key="1">
    <citation type="journal article" date="2024" name="bioRxiv">
        <title>Comparative genomics of Cryptococcus and Kwoniella reveals pathogenesis evolution and contrasting karyotype dynamics via intercentromeric recombination or chromosome fusion.</title>
        <authorList>
            <person name="Coelho M.A."/>
            <person name="David-Palma M."/>
            <person name="Shea T."/>
            <person name="Bowers K."/>
            <person name="McGinley-Smith S."/>
            <person name="Mohammad A.W."/>
            <person name="Gnirke A."/>
            <person name="Yurkov A.M."/>
            <person name="Nowrousian M."/>
            <person name="Sun S."/>
            <person name="Cuomo C.A."/>
            <person name="Heitman J."/>
        </authorList>
    </citation>
    <scope>NUCLEOTIDE SEQUENCE [LARGE SCALE GENOMIC DNA]</scope>
    <source>
        <strain evidence="6 7">CBS 13917</strain>
    </source>
</reference>
<evidence type="ECO:0000313" key="7">
    <source>
        <dbReference type="Proteomes" id="UP001388673"/>
    </source>
</evidence>
<dbReference type="PROSITE" id="PS00678">
    <property type="entry name" value="WD_REPEATS_1"/>
    <property type="match status" value="3"/>
</dbReference>
<feature type="repeat" description="WD" evidence="3">
    <location>
        <begin position="720"/>
        <end position="758"/>
    </location>
</feature>
<dbReference type="PANTHER" id="PTHR19849">
    <property type="entry name" value="PHOSPHOLIPASE A-2-ACTIVATING PROTEIN"/>
    <property type="match status" value="1"/>
</dbReference>
<feature type="compositionally biased region" description="Polar residues" evidence="4">
    <location>
        <begin position="869"/>
        <end position="880"/>
    </location>
</feature>
<dbReference type="EMBL" id="JBCAWK010000008">
    <property type="protein sequence ID" value="KAK8850522.1"/>
    <property type="molecule type" value="Genomic_DNA"/>
</dbReference>
<dbReference type="CDD" id="cd00200">
    <property type="entry name" value="WD40"/>
    <property type="match status" value="1"/>
</dbReference>
<dbReference type="Pfam" id="PF00400">
    <property type="entry name" value="WD40"/>
    <property type="match status" value="7"/>
</dbReference>
<keyword evidence="7" id="KW-1185">Reference proteome</keyword>
<evidence type="ECO:0000256" key="1">
    <source>
        <dbReference type="ARBA" id="ARBA00022574"/>
    </source>
</evidence>
<feature type="compositionally biased region" description="Basic and acidic residues" evidence="4">
    <location>
        <begin position="925"/>
        <end position="935"/>
    </location>
</feature>
<dbReference type="GO" id="GO:0043161">
    <property type="term" value="P:proteasome-mediated ubiquitin-dependent protein catabolic process"/>
    <property type="evidence" value="ECO:0007669"/>
    <property type="project" value="TreeGrafter"/>
</dbReference>
<feature type="repeat" description="WD" evidence="3">
    <location>
        <begin position="598"/>
        <end position="637"/>
    </location>
</feature>
<dbReference type="InterPro" id="IPR036322">
    <property type="entry name" value="WD40_repeat_dom_sf"/>
</dbReference>
<dbReference type="PRINTS" id="PR00320">
    <property type="entry name" value="GPROTEINBRPT"/>
</dbReference>
<dbReference type="GO" id="GO:0005634">
    <property type="term" value="C:nucleus"/>
    <property type="evidence" value="ECO:0007669"/>
    <property type="project" value="TreeGrafter"/>
</dbReference>
<dbReference type="RefSeq" id="XP_066801953.1">
    <property type="nucleotide sequence ID" value="XM_066947539.1"/>
</dbReference>
<evidence type="ECO:0000313" key="6">
    <source>
        <dbReference type="EMBL" id="KAK8850522.1"/>
    </source>
</evidence>
<dbReference type="GO" id="GO:0010992">
    <property type="term" value="P:ubiquitin recycling"/>
    <property type="evidence" value="ECO:0007669"/>
    <property type="project" value="TreeGrafter"/>
</dbReference>
<sequence>MEYHDSQNAGVSGQPSGGMSWSNGTPMLRMEDAVVETVVTHTTRTTTSFAPITLPRVSPPESLDVPKHLSSETYPLADQPAPADMRFFTLMLGGRRVVVHDDSYGQTGGDAPIQTSGPGWTRTLLSSTAAVPGGVPVADERVGFLQALNRSKGKEVRKRPHDFSRPASRVDGAKPRVEAPTPPISSTDALARQTSPPRKKIRGLDDLSISHGGNTSLLSPLPSPEHEAGPSTATSSTTSSPPTLGSGLEVAALFSLPSLASQYDALPDRLQQHLLMHLLRRSRIPTIQRIHTFTGGALKRDFIGMLPHELAVLILKKSDRASLAVASRVCKRWKSMIDTERAVWQQRLVDDNLWSGHGVEEEEEKLIADRYEALDWQAQIEGRDYNRVDTPSDDERMLSATVPRFLLEADRPTPLKHVYRRRYQNQKSWLHVRPEHNSFPGHGTNVVTCLQFDDDKIISASDDHSINIYNTSDGQLRKRLDGHEGGVWTLEYKGDTLVSGSTDRTIRIWDLETLKETHVFHGHSSTVRCLQIVEPVWDEASGEFQPPYPMIVTGSRDASLRVWKLPRKGEPAFRKVDPTGQEVENVPPDENPYHLHILEGHTQAVRALAAHGRICISGSYDMSVRVWDMVKGSCIHTLHGHEAKVYSIVYDRYRKRCASGSMDNTVKVWDVVTGECLHTLTGHTSLVGLLGLSPNYLVSAAADASLRVWDPDSCQLKNVLASHGGAITCFQHDETKVVSGSDGTLKLWDIRTGQYIRDLVVGISSVWQLAFNGNLLVAASNRGGATVFDVFNFGSTAHPSGVDDDRLDTLRPPAWDRGNRPEPRTFQFSGGWESEASGYSPSAYSPTPMYNANLPRPLAFIDQGVGALSTTPTSSASKGQTAGRRSTRLARRSTAAVQGDVTNGTSPALGRETAADRSSASAAYSERRAKAEALKPSRRYRVGGAVESPTPPGAGASSSRHRLQSVAGRSSAPDLDEGDDTFGSRLAEARNDDESEEDAVMEGLEIP</sequence>
<dbReference type="InterPro" id="IPR020472">
    <property type="entry name" value="WD40_PAC1"/>
</dbReference>
<dbReference type="KEGG" id="kne:92181698"/>
<dbReference type="PROSITE" id="PS50294">
    <property type="entry name" value="WD_REPEATS_REGION"/>
    <property type="match status" value="4"/>
</dbReference>
<keyword evidence="2" id="KW-0677">Repeat</keyword>
<dbReference type="SMART" id="SM00320">
    <property type="entry name" value="WD40"/>
    <property type="match status" value="8"/>
</dbReference>
<dbReference type="InterPro" id="IPR001680">
    <property type="entry name" value="WD40_rpt"/>
</dbReference>
<dbReference type="GO" id="GO:0005737">
    <property type="term" value="C:cytoplasm"/>
    <property type="evidence" value="ECO:0007669"/>
    <property type="project" value="TreeGrafter"/>
</dbReference>
<protein>
    <recommendedName>
        <fullName evidence="5">F-box domain-containing protein</fullName>
    </recommendedName>
</protein>
<feature type="compositionally biased region" description="Low complexity" evidence="4">
    <location>
        <begin position="229"/>
        <end position="244"/>
    </location>
</feature>
<feature type="region of interest" description="Disordered" evidence="4">
    <location>
        <begin position="869"/>
        <end position="1007"/>
    </location>
</feature>
<dbReference type="Gene3D" id="1.20.1280.50">
    <property type="match status" value="1"/>
</dbReference>
<dbReference type="GO" id="GO:0043130">
    <property type="term" value="F:ubiquitin binding"/>
    <property type="evidence" value="ECO:0007669"/>
    <property type="project" value="TreeGrafter"/>
</dbReference>
<proteinExistence type="predicted"/>
<feature type="repeat" description="WD" evidence="3">
    <location>
        <begin position="680"/>
        <end position="710"/>
    </location>
</feature>
<dbReference type="InterPro" id="IPR001810">
    <property type="entry name" value="F-box_dom"/>
</dbReference>
<comment type="caution">
    <text evidence="6">The sequence shown here is derived from an EMBL/GenBank/DDBJ whole genome shotgun (WGS) entry which is preliminary data.</text>
</comment>
<evidence type="ECO:0000256" key="4">
    <source>
        <dbReference type="SAM" id="MobiDB-lite"/>
    </source>
</evidence>
<dbReference type="Proteomes" id="UP001388673">
    <property type="component" value="Unassembled WGS sequence"/>
</dbReference>
<feature type="repeat" description="WD" evidence="3">
    <location>
        <begin position="638"/>
        <end position="679"/>
    </location>
</feature>
<gene>
    <name evidence="6" type="ORF">IAR55_004440</name>
</gene>
<accession>A0AAW0YXP7</accession>
<feature type="region of interest" description="Disordered" evidence="4">
    <location>
        <begin position="804"/>
        <end position="841"/>
    </location>
</feature>
<dbReference type="PROSITE" id="PS50181">
    <property type="entry name" value="FBOX"/>
    <property type="match status" value="1"/>
</dbReference>
<keyword evidence="1 3" id="KW-0853">WD repeat</keyword>
<dbReference type="AlphaFoldDB" id="A0AAW0YXP7"/>
<dbReference type="GeneID" id="92181698"/>